<evidence type="ECO:0000256" key="1">
    <source>
        <dbReference type="SAM" id="SignalP"/>
    </source>
</evidence>
<dbReference type="PROSITE" id="PS51318">
    <property type="entry name" value="TAT"/>
    <property type="match status" value="1"/>
</dbReference>
<dbReference type="EMBL" id="FNYY01000005">
    <property type="protein sequence ID" value="SEJ38577.1"/>
    <property type="molecule type" value="Genomic_DNA"/>
</dbReference>
<dbReference type="SMART" id="SM00710">
    <property type="entry name" value="PbH1"/>
    <property type="match status" value="6"/>
</dbReference>
<dbReference type="GeneID" id="80818147"/>
<dbReference type="RefSeq" id="WP_074836287.1">
    <property type="nucleotide sequence ID" value="NZ_CBDCHJ010000006.1"/>
</dbReference>
<gene>
    <name evidence="3" type="ORF">SAMN04487940_105181</name>
</gene>
<reference evidence="3 4" key="1">
    <citation type="submission" date="2016-10" db="EMBL/GenBank/DDBJ databases">
        <authorList>
            <person name="Varghese N."/>
            <person name="Submissions S."/>
        </authorList>
    </citation>
    <scope>NUCLEOTIDE SEQUENCE [LARGE SCALE GENOMIC DNA]</scope>
    <source>
        <strain evidence="3 4">FF3</strain>
    </source>
</reference>
<dbReference type="InterPro" id="IPR039448">
    <property type="entry name" value="Beta_helix"/>
</dbReference>
<dbReference type="Proteomes" id="UP000182932">
    <property type="component" value="Unassembled WGS sequence"/>
</dbReference>
<dbReference type="Pfam" id="PF13229">
    <property type="entry name" value="Beta_helix"/>
    <property type="match status" value="1"/>
</dbReference>
<dbReference type="InterPro" id="IPR006311">
    <property type="entry name" value="TAT_signal"/>
</dbReference>
<keyword evidence="4" id="KW-1185">Reference proteome</keyword>
<dbReference type="InterPro" id="IPR006626">
    <property type="entry name" value="PbH1"/>
</dbReference>
<evidence type="ECO:0000313" key="4">
    <source>
        <dbReference type="Proteomes" id="UP000182932"/>
    </source>
</evidence>
<organism evidence="3 4">
    <name type="scientific">Marinovum algicola</name>
    <dbReference type="NCBI Taxonomy" id="42444"/>
    <lineage>
        <taxon>Bacteria</taxon>
        <taxon>Pseudomonadati</taxon>
        <taxon>Pseudomonadota</taxon>
        <taxon>Alphaproteobacteria</taxon>
        <taxon>Rhodobacterales</taxon>
        <taxon>Roseobacteraceae</taxon>
        <taxon>Marinovum</taxon>
    </lineage>
</organism>
<dbReference type="SUPFAM" id="SSF51126">
    <property type="entry name" value="Pectin lyase-like"/>
    <property type="match status" value="1"/>
</dbReference>
<feature type="signal peptide" evidence="1">
    <location>
        <begin position="1"/>
        <end position="28"/>
    </location>
</feature>
<name>A0A975W9L6_9RHOB</name>
<keyword evidence="1" id="KW-0732">Signal</keyword>
<dbReference type="Gene3D" id="2.160.20.10">
    <property type="entry name" value="Single-stranded right-handed beta-helix, Pectin lyase-like"/>
    <property type="match status" value="1"/>
</dbReference>
<protein>
    <submittedName>
        <fullName evidence="3">Poly(Beta-D-mannuronate) C5 epimerase</fullName>
    </submittedName>
</protein>
<dbReference type="InterPro" id="IPR011050">
    <property type="entry name" value="Pectin_lyase_fold/virulence"/>
</dbReference>
<evidence type="ECO:0000259" key="2">
    <source>
        <dbReference type="Pfam" id="PF13229"/>
    </source>
</evidence>
<feature type="chain" id="PRO_5036804214" evidence="1">
    <location>
        <begin position="29"/>
        <end position="500"/>
    </location>
</feature>
<dbReference type="AlphaFoldDB" id="A0A975W9L6"/>
<evidence type="ECO:0000313" key="3">
    <source>
        <dbReference type="EMBL" id="SEJ38577.1"/>
    </source>
</evidence>
<feature type="domain" description="Right handed beta helix" evidence="2">
    <location>
        <begin position="269"/>
        <end position="416"/>
    </location>
</feature>
<accession>A0A975W9L6</accession>
<comment type="caution">
    <text evidence="3">The sequence shown here is derived from an EMBL/GenBank/DDBJ whole genome shotgun (WGS) entry which is preliminary data.</text>
</comment>
<sequence>MPRERNTRRAGLWVAAVMAAGMALPGFAAPDSHGQQQRQAVLRLAEAVAADEAARFGARALMAEAGFALPPAADVTPIGAPTGAAISTGSFDLRIALGRLAQAFGHEDNSAVLAAQAGRGPQVRMIESGSLGLADLAALMGEDAVPGTGGLELRAPLIIRHGAELRIGPGERLDLSRNHGAFVLNFGRLVLEGAVLRGVGGESPDNAEFAPFVTTTGAGTLHVRDAEIADLGFGSTVKYSGLSVIRGALDRPAAGSFIANSKIARIKRISVQAAEGLVIDGNRIEDAGSAALVILHSRDTRVTANLLAGRSVTNAIRVLDGSSGTVLAGNAILEGDRVGILIKNAPDRTRVEGNIVWARDGSGIKLDRARCARVSGNYVIGNRQKGIEVRHSLAAHLDGNILVSNKSAGIWVSGQPAGAVTRIEDNVLDANGAGVATATAEAILLEGNDFTRQFPRFLAGDLGRQARYIASDITGRAPIALDAAGLVRIADLPSHCGQEG</sequence>
<proteinExistence type="predicted"/>
<dbReference type="InterPro" id="IPR012334">
    <property type="entry name" value="Pectin_lyas_fold"/>
</dbReference>